<comment type="caution">
    <text evidence="1">The sequence shown here is derived from an EMBL/GenBank/DDBJ whole genome shotgun (WGS) entry which is preliminary data.</text>
</comment>
<evidence type="ECO:0000313" key="1">
    <source>
        <dbReference type="EMBL" id="KYC46687.1"/>
    </source>
</evidence>
<sequence length="64" mass="7575">MVKPVMTLKLIRPAKCCGNCEHIDRSIAYLKPRYRVHMVPVEDVEFCNPAIFNYSERVKMEYKI</sequence>
<evidence type="ECO:0000313" key="2">
    <source>
        <dbReference type="Proteomes" id="UP000075398"/>
    </source>
</evidence>
<protein>
    <submittedName>
        <fullName evidence="1">Uncharacterized protein</fullName>
    </submittedName>
</protein>
<accession>A0A150IP08</accession>
<dbReference type="EMBL" id="LNGC01000179">
    <property type="protein sequence ID" value="KYC46687.1"/>
    <property type="molecule type" value="Genomic_DNA"/>
</dbReference>
<dbReference type="AlphaFoldDB" id="A0A150IP08"/>
<dbReference type="Proteomes" id="UP000075398">
    <property type="component" value="Unassembled WGS sequence"/>
</dbReference>
<organism evidence="1 2">
    <name type="scientific">Candidatus Methanofastidiosum methylothiophilum</name>
    <dbReference type="NCBI Taxonomy" id="1705564"/>
    <lineage>
        <taxon>Archaea</taxon>
        <taxon>Methanobacteriati</taxon>
        <taxon>Methanobacteriota</taxon>
        <taxon>Stenosarchaea group</taxon>
        <taxon>Candidatus Methanofastidiosia</taxon>
        <taxon>Candidatus Methanofastidiosales</taxon>
        <taxon>Candidatus Methanofastidiosaceae</taxon>
        <taxon>Candidatus Methanofastidiosum</taxon>
    </lineage>
</organism>
<proteinExistence type="predicted"/>
<name>A0A150IP08_9EURY</name>
<gene>
    <name evidence="1" type="ORF">AMQ22_02077</name>
</gene>
<reference evidence="1 2" key="1">
    <citation type="journal article" date="2016" name="ISME J.">
        <title>Chasing the elusive Euryarchaeota class WSA2: genomes reveal a uniquely fastidious methyl-reducing methanogen.</title>
        <authorList>
            <person name="Nobu M.K."/>
            <person name="Narihiro T."/>
            <person name="Kuroda K."/>
            <person name="Mei R."/>
            <person name="Liu W.T."/>
        </authorList>
    </citation>
    <scope>NUCLEOTIDE SEQUENCE [LARGE SCALE GENOMIC DNA]</scope>
    <source>
        <strain evidence="1">U1lsi0528_Bin055</strain>
    </source>
</reference>